<dbReference type="PANTHER" id="PTHR15435:SF2">
    <property type="entry name" value="KICSTOR COMPLEX PROTEIN KAPTIN"/>
    <property type="match status" value="1"/>
</dbReference>
<name>A0ABM0M084_SACKO</name>
<sequence length="348" mass="39286">MSDDKVALNEVHFYGLSSQSNVYGLTYITYPDGNKKALVASVRGKIVSIEYQTEKGIALTPTAKEVHFTYIPGDAEIVSIDVYNRLPPGKGLVAGISFIKDAGNNPTKFLNIYSAWEPGTEYNLDNIAGKLYQDGVWERVFLLSGSDKQVHIFREDKCLSLKFSEVHEDNFFPEFQDLPSNVLWIDVKHIMNNRRLTAIGCENGYARIALVDTKNNSGTYGQVSISRINCDGYNEILLGTYGQQLLIYKSLKEEMNIETKDNKDEVQDCLSLISSDSKEGKYKLVFERMFLDPVLAMQYIDITHDGLKELMVVSLKGVHVFQHNLQKAAEKCKKKLEELHSSRQKDTG</sequence>
<dbReference type="RefSeq" id="XP_006813425.1">
    <property type="nucleotide sequence ID" value="XM_006813362.1"/>
</dbReference>
<protein>
    <submittedName>
        <fullName evidence="2">Kaptin-like</fullName>
    </submittedName>
</protein>
<accession>A0ABM0M084</accession>
<dbReference type="InterPro" id="IPR029982">
    <property type="entry name" value="Kptn"/>
</dbReference>
<dbReference type="Proteomes" id="UP000694865">
    <property type="component" value="Unplaced"/>
</dbReference>
<keyword evidence="1" id="KW-1185">Reference proteome</keyword>
<gene>
    <name evidence="2" type="primary">LOC102806510</name>
</gene>
<evidence type="ECO:0000313" key="2">
    <source>
        <dbReference type="RefSeq" id="XP_006813425.1"/>
    </source>
</evidence>
<dbReference type="PANTHER" id="PTHR15435">
    <property type="entry name" value="KICSTOR COMPLEX PROTEIN KAPTIN"/>
    <property type="match status" value="1"/>
</dbReference>
<proteinExistence type="predicted"/>
<organism evidence="1 2">
    <name type="scientific">Saccoglossus kowalevskii</name>
    <name type="common">Acorn worm</name>
    <dbReference type="NCBI Taxonomy" id="10224"/>
    <lineage>
        <taxon>Eukaryota</taxon>
        <taxon>Metazoa</taxon>
        <taxon>Hemichordata</taxon>
        <taxon>Enteropneusta</taxon>
        <taxon>Harrimaniidae</taxon>
        <taxon>Saccoglossus</taxon>
    </lineage>
</organism>
<reference evidence="2" key="1">
    <citation type="submission" date="2025-08" db="UniProtKB">
        <authorList>
            <consortium name="RefSeq"/>
        </authorList>
    </citation>
    <scope>IDENTIFICATION</scope>
    <source>
        <tissue evidence="2">Testes</tissue>
    </source>
</reference>
<dbReference type="GeneID" id="102806510"/>
<evidence type="ECO:0000313" key="1">
    <source>
        <dbReference type="Proteomes" id="UP000694865"/>
    </source>
</evidence>